<name>A0A1D9Q8L2_SCLS1</name>
<gene>
    <name evidence="1" type="ORF">sscle_07g060350</name>
</gene>
<evidence type="ECO:0000313" key="1">
    <source>
        <dbReference type="EMBL" id="APA11265.1"/>
    </source>
</evidence>
<accession>A0A1D9Q8L2</accession>
<dbReference type="KEGG" id="ssl:SS1G_11490"/>
<dbReference type="VEuPathDB" id="FungiDB:sscle_07g060350"/>
<protein>
    <submittedName>
        <fullName evidence="1">Uncharacterized protein</fullName>
    </submittedName>
</protein>
<sequence length="49" mass="5561">MPKETLQNFFVLGDFWLSRYILEEIHTGFTGKGSSAMVKIMVVRLKLGA</sequence>
<proteinExistence type="predicted"/>
<dbReference type="RefSeq" id="XP_001587498.1">
    <property type="nucleotide sequence ID" value="XM_001587448.1"/>
</dbReference>
<dbReference type="Proteomes" id="UP000177798">
    <property type="component" value="Chromosome 7"/>
</dbReference>
<dbReference type="AlphaFoldDB" id="A0A1D9Q8L2"/>
<dbReference type="EMBL" id="CP017820">
    <property type="protein sequence ID" value="APA11265.1"/>
    <property type="molecule type" value="Genomic_DNA"/>
</dbReference>
<evidence type="ECO:0000313" key="2">
    <source>
        <dbReference type="Proteomes" id="UP000177798"/>
    </source>
</evidence>
<reference evidence="2" key="1">
    <citation type="journal article" date="2017" name="Genome Biol. Evol.">
        <title>The complete genome sequence of the phytopathogenic fungus Sclerotinia sclerotiorum reveals insights into the genome architecture of broad host range pathogens.</title>
        <authorList>
            <person name="Derbyshire M."/>
            <person name="Denton-Giles M."/>
            <person name="Hegedus D."/>
            <person name="Seifbarghy S."/>
            <person name="Rollins J."/>
            <person name="van Kan J."/>
            <person name="Seidl M.F."/>
            <person name="Faino L."/>
            <person name="Mbengue M."/>
            <person name="Navaud O."/>
            <person name="Raffaele S."/>
            <person name="Hammond-Kosack K."/>
            <person name="Heard S."/>
            <person name="Oliver R."/>
        </authorList>
    </citation>
    <scope>NUCLEOTIDE SEQUENCE [LARGE SCALE GENOMIC DNA]</scope>
    <source>
        <strain evidence="2">ATCC 18683 / 1980 / Ss-1</strain>
    </source>
</reference>
<organism evidence="1 2">
    <name type="scientific">Sclerotinia sclerotiorum (strain ATCC 18683 / 1980 / Ss-1)</name>
    <name type="common">White mold</name>
    <name type="synonym">Whetzelinia sclerotiorum</name>
    <dbReference type="NCBI Taxonomy" id="665079"/>
    <lineage>
        <taxon>Eukaryota</taxon>
        <taxon>Fungi</taxon>
        <taxon>Dikarya</taxon>
        <taxon>Ascomycota</taxon>
        <taxon>Pezizomycotina</taxon>
        <taxon>Leotiomycetes</taxon>
        <taxon>Helotiales</taxon>
        <taxon>Sclerotiniaceae</taxon>
        <taxon>Sclerotinia</taxon>
    </lineage>
</organism>